<feature type="transmembrane region" description="Helical" evidence="10">
    <location>
        <begin position="160"/>
        <end position="181"/>
    </location>
</feature>
<dbReference type="Gene3D" id="3.40.50.720">
    <property type="entry name" value="NAD(P)-binding Rossmann-like Domain"/>
    <property type="match status" value="1"/>
</dbReference>
<evidence type="ECO:0000256" key="7">
    <source>
        <dbReference type="ARBA" id="ARBA00022989"/>
    </source>
</evidence>
<proteinExistence type="predicted"/>
<dbReference type="Pfam" id="PF00999">
    <property type="entry name" value="Na_H_Exchanger"/>
    <property type="match status" value="1"/>
</dbReference>
<keyword evidence="2" id="KW-0813">Transport</keyword>
<feature type="transmembrane region" description="Helical" evidence="10">
    <location>
        <begin position="6"/>
        <end position="29"/>
    </location>
</feature>
<dbReference type="RefSeq" id="WP_264881715.1">
    <property type="nucleotide sequence ID" value="NZ_JAPDOB010000001.1"/>
</dbReference>
<evidence type="ECO:0000313" key="12">
    <source>
        <dbReference type="EMBL" id="MCW3797458.1"/>
    </source>
</evidence>
<dbReference type="EMBL" id="JAPDOB010000001">
    <property type="protein sequence ID" value="MCW3797458.1"/>
    <property type="molecule type" value="Genomic_DNA"/>
</dbReference>
<keyword evidence="9 10" id="KW-0472">Membrane</keyword>
<feature type="transmembrane region" description="Helical" evidence="10">
    <location>
        <begin position="187"/>
        <end position="210"/>
    </location>
</feature>
<feature type="transmembrane region" description="Helical" evidence="10">
    <location>
        <begin position="366"/>
        <end position="384"/>
    </location>
</feature>
<name>A0ABT3JEG9_9SPHN</name>
<feature type="transmembrane region" description="Helical" evidence="10">
    <location>
        <begin position="131"/>
        <end position="148"/>
    </location>
</feature>
<evidence type="ECO:0000256" key="1">
    <source>
        <dbReference type="ARBA" id="ARBA00004141"/>
    </source>
</evidence>
<evidence type="ECO:0000256" key="2">
    <source>
        <dbReference type="ARBA" id="ARBA00022448"/>
    </source>
</evidence>
<accession>A0ABT3JEG9</accession>
<reference evidence="12 13" key="1">
    <citation type="submission" date="2022-10" db="EMBL/GenBank/DDBJ databases">
        <title>Sphingomonas sp.</title>
        <authorList>
            <person name="Jin C."/>
        </authorList>
    </citation>
    <scope>NUCLEOTIDE SEQUENCE [LARGE SCALE GENOMIC DNA]</scope>
    <source>
        <strain evidence="12 13">BN140010</strain>
    </source>
</reference>
<dbReference type="PANTHER" id="PTHR46157:SF4">
    <property type="entry name" value="K(+) EFFLUX ANTIPORTER 3, CHLOROPLASTIC"/>
    <property type="match status" value="1"/>
</dbReference>
<comment type="caution">
    <text evidence="12">The sequence shown here is derived from an EMBL/GenBank/DDBJ whole genome shotgun (WGS) entry which is preliminary data.</text>
</comment>
<feature type="transmembrane region" description="Helical" evidence="10">
    <location>
        <begin position="336"/>
        <end position="360"/>
    </location>
</feature>
<feature type="transmembrane region" description="Helical" evidence="10">
    <location>
        <begin position="75"/>
        <end position="93"/>
    </location>
</feature>
<evidence type="ECO:0000256" key="6">
    <source>
        <dbReference type="ARBA" id="ARBA00022958"/>
    </source>
</evidence>
<evidence type="ECO:0000256" key="5">
    <source>
        <dbReference type="ARBA" id="ARBA00022692"/>
    </source>
</evidence>
<protein>
    <submittedName>
        <fullName evidence="12">Cation:proton antiporter</fullName>
    </submittedName>
</protein>
<dbReference type="InterPro" id="IPR036291">
    <property type="entry name" value="NAD(P)-bd_dom_sf"/>
</dbReference>
<sequence>MADAVQISPAVSDALTILGAAGVVIPTFARLKISPVLGFIIVGVVGGPHVLGGLADRHHWLEAFSINDPAGIEPFAEFGILLLLFAIGLEISFRRLNAMRTAVFGLGGVQMLSTALVVTAAALLAQATPSSSVVLGLALAMSSTALVLPIAGTTSVVGRAALAILLFQDLSLVPILFLLDAGAGSEAIVGTLLAGLGVIAGLLLVGKFLLPTLFAQAARTKSPELFFSISILVLMLCSMATGQVGLGASLGALLAGLMIAETDYHSEVEVITAPLRGLALGVFLISVGLRLDLPAIAADWPLLLGALAAVLVLKSGIIMALLRWRGRRASAAVEAGFLLSSPSELTLIVLTAAAAAGVISGREAEFWTIVTALGLTLTPVLAALGRRLSRRIDPEALGSGAGDTAGLTLIFGFGRVGRLVADMLASHGRRYLAVDGDIDCVAEARTADYRVIFGDVARGHPVERFGLQDAAAVVLTMDDPVLTVRLTRAIREACPQLTIVARARDAAHAAQLYKAGATDAVPETMEGSLQMSEAVLVDIGVAMGPVIASIHEKRSELRAQIREEGELSAEPALGRRR</sequence>
<keyword evidence="3" id="KW-0050">Antiport</keyword>
<feature type="transmembrane region" description="Helical" evidence="10">
    <location>
        <begin position="36"/>
        <end position="55"/>
    </location>
</feature>
<feature type="domain" description="RCK N-terminal" evidence="11">
    <location>
        <begin position="405"/>
        <end position="522"/>
    </location>
</feature>
<organism evidence="12 13">
    <name type="scientific">Sphingomonas arvum</name>
    <dbReference type="NCBI Taxonomy" id="2992113"/>
    <lineage>
        <taxon>Bacteria</taxon>
        <taxon>Pseudomonadati</taxon>
        <taxon>Pseudomonadota</taxon>
        <taxon>Alphaproteobacteria</taxon>
        <taxon>Sphingomonadales</taxon>
        <taxon>Sphingomonadaceae</taxon>
        <taxon>Sphingomonas</taxon>
    </lineage>
</organism>
<dbReference type="InterPro" id="IPR038770">
    <property type="entry name" value="Na+/solute_symporter_sf"/>
</dbReference>
<dbReference type="PROSITE" id="PS51201">
    <property type="entry name" value="RCK_N"/>
    <property type="match status" value="1"/>
</dbReference>
<keyword evidence="7 10" id="KW-1133">Transmembrane helix</keyword>
<dbReference type="Proteomes" id="UP001526246">
    <property type="component" value="Unassembled WGS sequence"/>
</dbReference>
<dbReference type="Pfam" id="PF02254">
    <property type="entry name" value="TrkA_N"/>
    <property type="match status" value="1"/>
</dbReference>
<dbReference type="Gene3D" id="1.20.1530.20">
    <property type="match status" value="1"/>
</dbReference>
<evidence type="ECO:0000259" key="11">
    <source>
        <dbReference type="PROSITE" id="PS51201"/>
    </source>
</evidence>
<keyword evidence="5 10" id="KW-0812">Transmembrane</keyword>
<evidence type="ECO:0000256" key="9">
    <source>
        <dbReference type="ARBA" id="ARBA00023136"/>
    </source>
</evidence>
<comment type="subcellular location">
    <subcellularLocation>
        <location evidence="1">Membrane</location>
        <topology evidence="1">Multi-pass membrane protein</topology>
    </subcellularLocation>
</comment>
<feature type="transmembrane region" description="Helical" evidence="10">
    <location>
        <begin position="300"/>
        <end position="324"/>
    </location>
</feature>
<evidence type="ECO:0000256" key="10">
    <source>
        <dbReference type="SAM" id="Phobius"/>
    </source>
</evidence>
<evidence type="ECO:0000256" key="3">
    <source>
        <dbReference type="ARBA" id="ARBA00022449"/>
    </source>
</evidence>
<dbReference type="InterPro" id="IPR006153">
    <property type="entry name" value="Cation/H_exchanger_TM"/>
</dbReference>
<keyword evidence="6" id="KW-0630">Potassium</keyword>
<keyword evidence="8" id="KW-0406">Ion transport</keyword>
<feature type="transmembrane region" description="Helical" evidence="10">
    <location>
        <begin position="102"/>
        <end position="125"/>
    </location>
</feature>
<keyword evidence="4" id="KW-0633">Potassium transport</keyword>
<feature type="transmembrane region" description="Helical" evidence="10">
    <location>
        <begin position="231"/>
        <end position="260"/>
    </location>
</feature>
<dbReference type="SUPFAM" id="SSF51735">
    <property type="entry name" value="NAD(P)-binding Rossmann-fold domains"/>
    <property type="match status" value="1"/>
</dbReference>
<keyword evidence="13" id="KW-1185">Reference proteome</keyword>
<gene>
    <name evidence="12" type="ORF">OMW55_06530</name>
</gene>
<evidence type="ECO:0000256" key="8">
    <source>
        <dbReference type="ARBA" id="ARBA00023065"/>
    </source>
</evidence>
<evidence type="ECO:0000256" key="4">
    <source>
        <dbReference type="ARBA" id="ARBA00022538"/>
    </source>
</evidence>
<dbReference type="PANTHER" id="PTHR46157">
    <property type="entry name" value="K(+) EFFLUX ANTIPORTER 3, CHLOROPLASTIC"/>
    <property type="match status" value="1"/>
</dbReference>
<dbReference type="InterPro" id="IPR003148">
    <property type="entry name" value="RCK_N"/>
</dbReference>
<evidence type="ECO:0000313" key="13">
    <source>
        <dbReference type="Proteomes" id="UP001526246"/>
    </source>
</evidence>